<organism evidence="3 4">
    <name type="scientific">Pyrococcus kukulkanii</name>
    <dbReference type="NCBI Taxonomy" id="1609559"/>
    <lineage>
        <taxon>Archaea</taxon>
        <taxon>Methanobacteriati</taxon>
        <taxon>Methanobacteriota</taxon>
        <taxon>Thermococci</taxon>
        <taxon>Thermococcales</taxon>
        <taxon>Thermococcaceae</taxon>
        <taxon>Pyrococcus</taxon>
    </lineage>
</organism>
<keyword evidence="1" id="KW-0233">DNA recombination</keyword>
<evidence type="ECO:0000313" key="4">
    <source>
        <dbReference type="Proteomes" id="UP000070587"/>
    </source>
</evidence>
<dbReference type="RefSeq" id="WP_068322569.1">
    <property type="nucleotide sequence ID" value="NZ_CP010835.1"/>
</dbReference>
<evidence type="ECO:0000256" key="1">
    <source>
        <dbReference type="ARBA" id="ARBA00023172"/>
    </source>
</evidence>
<dbReference type="OrthoDB" id="40845at2157"/>
<dbReference type="PROSITE" id="PS51898">
    <property type="entry name" value="TYR_RECOMBINASE"/>
    <property type="match status" value="1"/>
</dbReference>
<dbReference type="KEGG" id="pyc:TQ32_06610"/>
<dbReference type="InterPro" id="IPR011010">
    <property type="entry name" value="DNA_brk_join_enz"/>
</dbReference>
<dbReference type="GO" id="GO:0003677">
    <property type="term" value="F:DNA binding"/>
    <property type="evidence" value="ECO:0007669"/>
    <property type="project" value="InterPro"/>
</dbReference>
<dbReference type="PATRIC" id="fig|1609559.3.peg.1388"/>
<dbReference type="GO" id="GO:0006310">
    <property type="term" value="P:DNA recombination"/>
    <property type="evidence" value="ECO:0007669"/>
    <property type="project" value="UniProtKB-KW"/>
</dbReference>
<reference evidence="3 4" key="2">
    <citation type="journal article" date="2016" name="Int. J. Syst. Evol. Microbiol.">
        <title>Pyrococcus kukulkanii sp. nov., a hyperthermophilic, piezophilic archaeon isolated from a deep-sea hydrothermal vent.</title>
        <authorList>
            <person name="Callac N."/>
            <person name="Oger P."/>
            <person name="Lesongeur F."/>
            <person name="Rattray J.E."/>
            <person name="Vannier P."/>
            <person name="Michoud G."/>
            <person name="Beauverger M."/>
            <person name="Gayet N."/>
            <person name="Rouxel O."/>
            <person name="Jebbar M."/>
            <person name="Godfroy A."/>
        </authorList>
    </citation>
    <scope>NUCLEOTIDE SEQUENCE [LARGE SCALE GENOMIC DNA]</scope>
    <source>
        <strain evidence="3 4">NCB100</strain>
    </source>
</reference>
<dbReference type="Pfam" id="PF16795">
    <property type="entry name" value="Phage_integr_3"/>
    <property type="match status" value="1"/>
</dbReference>
<dbReference type="InterPro" id="IPR031857">
    <property type="entry name" value="Integrase_SSV1_C"/>
</dbReference>
<dbReference type="GO" id="GO:0015074">
    <property type="term" value="P:DNA integration"/>
    <property type="evidence" value="ECO:0007669"/>
    <property type="project" value="InterPro"/>
</dbReference>
<dbReference type="GeneID" id="28491492"/>
<dbReference type="AlphaFoldDB" id="A0A127BA12"/>
<dbReference type="EMBL" id="CP010835">
    <property type="protein sequence ID" value="AMM54183.1"/>
    <property type="molecule type" value="Genomic_DNA"/>
</dbReference>
<dbReference type="InterPro" id="IPR002104">
    <property type="entry name" value="Integrase_catalytic"/>
</dbReference>
<dbReference type="Gene3D" id="1.10.443.10">
    <property type="entry name" value="Intergrase catalytic core"/>
    <property type="match status" value="1"/>
</dbReference>
<evidence type="ECO:0000313" key="3">
    <source>
        <dbReference type="EMBL" id="AMM54183.1"/>
    </source>
</evidence>
<dbReference type="SUPFAM" id="SSF56349">
    <property type="entry name" value="DNA breaking-rejoining enzymes"/>
    <property type="match status" value="1"/>
</dbReference>
<accession>A0A127BA12</accession>
<reference evidence="4" key="1">
    <citation type="submission" date="2015-02" db="EMBL/GenBank/DDBJ databases">
        <title>Pyrococcus kukulkanii sp. nov., a novel hyperthermophilic archaeon isolated from a deep-sea hydrothermal vent at the Guaymas Basin.</title>
        <authorList>
            <person name="Oger P.M."/>
            <person name="Callac N."/>
            <person name="Jebbar M."/>
            <person name="Godfroy A."/>
        </authorList>
    </citation>
    <scope>NUCLEOTIDE SEQUENCE [LARGE SCALE GENOMIC DNA]</scope>
    <source>
        <strain evidence="4">NCB100</strain>
    </source>
</reference>
<protein>
    <recommendedName>
        <fullName evidence="2">Tyr recombinase domain-containing protein</fullName>
    </recommendedName>
</protein>
<gene>
    <name evidence="3" type="ORF">TQ32_06610</name>
</gene>
<name>A0A127BA12_9EURY</name>
<dbReference type="Proteomes" id="UP000070587">
    <property type="component" value="Chromosome"/>
</dbReference>
<feature type="domain" description="Tyr recombinase" evidence="2">
    <location>
        <begin position="57"/>
        <end position="216"/>
    </location>
</feature>
<evidence type="ECO:0000259" key="2">
    <source>
        <dbReference type="PROSITE" id="PS51898"/>
    </source>
</evidence>
<sequence length="230" mass="27109">MITKLALGELREFKSKNQAKALRVFVRFLAERNLLLPEETEFWLSTVKVPSQSEGGGLVEFYTPEELTRLLRKFRRRDERLYYLIRLGIESGLRRSELALAVSMLHKKKYQTEGEVSWVVLQKDNKTKRAFYCFCLKETADYFIRSKPYVSTVVLEKYSREHGIKWHKLRKTQATYLARLGVSPEVIDYVQGRTARSILARHYLNLFTLSLETMKEYLSWLKGEVYSHLP</sequence>
<proteinExistence type="predicted"/>
<dbReference type="InterPro" id="IPR013762">
    <property type="entry name" value="Integrase-like_cat_sf"/>
</dbReference>